<organism evidence="1 2">
    <name type="scientific">Zhouia amylolytica AD3</name>
    <dbReference type="NCBI Taxonomy" id="1286632"/>
    <lineage>
        <taxon>Bacteria</taxon>
        <taxon>Pseudomonadati</taxon>
        <taxon>Bacteroidota</taxon>
        <taxon>Flavobacteriia</taxon>
        <taxon>Flavobacteriales</taxon>
        <taxon>Flavobacteriaceae</taxon>
        <taxon>Zhouia</taxon>
    </lineage>
</organism>
<reference evidence="1 2" key="2">
    <citation type="journal article" date="2016" name="Genome Announc.">
        <title>Draft Genome Sequence of Zhouia amylolytica AD3, Isolated from Tidal Flat Sediment.</title>
        <authorList>
            <person name="Jia B."/>
            <person name="Jin H.M."/>
            <person name="Lee H.J."/>
            <person name="Jeon C.O."/>
        </authorList>
    </citation>
    <scope>NUCLEOTIDE SEQUENCE [LARGE SCALE GENOMIC DNA]</scope>
    <source>
        <strain evidence="1 2">AD3</strain>
    </source>
</reference>
<reference evidence="2" key="1">
    <citation type="submission" date="2013-11" db="EMBL/GenBank/DDBJ databases">
        <title>Draft genome sequence from a member of Zhouia, isolated tidal flat.</title>
        <authorList>
            <person name="Jin H."/>
            <person name="Jeon C.O."/>
        </authorList>
    </citation>
    <scope>NUCLEOTIDE SEQUENCE [LARGE SCALE GENOMIC DNA]</scope>
    <source>
        <strain evidence="2">AD3</strain>
    </source>
</reference>
<evidence type="ECO:0000313" key="2">
    <source>
        <dbReference type="Proteomes" id="UP000018850"/>
    </source>
</evidence>
<dbReference type="EMBL" id="AYXY01000020">
    <property type="protein sequence ID" value="ETN95193.1"/>
    <property type="molecule type" value="Genomic_DNA"/>
</dbReference>
<comment type="caution">
    <text evidence="1">The sequence shown here is derived from an EMBL/GenBank/DDBJ whole genome shotgun (WGS) entry which is preliminary data.</text>
</comment>
<dbReference type="AlphaFoldDB" id="W2UMG0"/>
<accession>W2UMG0</accession>
<sequence>MLSYKKGSLSEVESKDLASRYSSLNYDTLLIYIGPKES</sequence>
<gene>
    <name evidence="1" type="ORF">P278_19480</name>
</gene>
<protein>
    <submittedName>
        <fullName evidence="1">Uncharacterized protein</fullName>
    </submittedName>
</protein>
<evidence type="ECO:0000313" key="1">
    <source>
        <dbReference type="EMBL" id="ETN95193.1"/>
    </source>
</evidence>
<keyword evidence="2" id="KW-1185">Reference proteome</keyword>
<dbReference type="Proteomes" id="UP000018850">
    <property type="component" value="Unassembled WGS sequence"/>
</dbReference>
<name>W2UMG0_9FLAO</name>
<proteinExistence type="predicted"/>